<evidence type="ECO:0000313" key="3">
    <source>
        <dbReference type="Proteomes" id="UP000005090"/>
    </source>
</evidence>
<accession>H8GLC3</accession>
<dbReference type="PANTHER" id="PTHR46211:SF14">
    <property type="entry name" value="GLYCEROPHOSPHODIESTER PHOSPHODIESTERASE"/>
    <property type="match status" value="1"/>
</dbReference>
<dbReference type="HOGENOM" id="CLU_030006_3_1_6"/>
<dbReference type="GO" id="GO:0006629">
    <property type="term" value="P:lipid metabolic process"/>
    <property type="evidence" value="ECO:0007669"/>
    <property type="project" value="InterPro"/>
</dbReference>
<dbReference type="EMBL" id="CM001475">
    <property type="protein sequence ID" value="EIC28122.1"/>
    <property type="molecule type" value="Genomic_DNA"/>
</dbReference>
<feature type="domain" description="GP-PDE" evidence="1">
    <location>
        <begin position="18"/>
        <end position="304"/>
    </location>
</feature>
<dbReference type="GO" id="GO:0008081">
    <property type="term" value="F:phosphoric diester hydrolase activity"/>
    <property type="evidence" value="ECO:0007669"/>
    <property type="project" value="InterPro"/>
</dbReference>
<organism evidence="2 3">
    <name type="scientific">Methylomicrobium album BG8</name>
    <dbReference type="NCBI Taxonomy" id="686340"/>
    <lineage>
        <taxon>Bacteria</taxon>
        <taxon>Pseudomonadati</taxon>
        <taxon>Pseudomonadota</taxon>
        <taxon>Gammaproteobacteria</taxon>
        <taxon>Methylococcales</taxon>
        <taxon>Methylococcaceae</taxon>
        <taxon>Methylomicrobium</taxon>
    </lineage>
</organism>
<dbReference type="InterPro" id="IPR030395">
    <property type="entry name" value="GP_PDE_dom"/>
</dbReference>
<proteinExistence type="predicted"/>
<keyword evidence="3" id="KW-1185">Reference proteome</keyword>
<sequence length="312" mass="34920">MRGALTVADNGAEPRPRILNIAHRGARAFAPENTLEAFAKAQTFGCEMIELDVHLSRDSELIVHHDDNLLRCTDIEDQFPGQPSYFISDFAYEEIRQLDAGRWFTQELALAPEKRQGFLQSLTPDEFARYIPPEDLAHYASGAVRVPTLRQALELARNLGLKVNIELKMLPRMYSGLTDAVLDLIEALAMQADVLISSFDHEQVRQVRQRTPAVATAVLTNERLALPGDYLERIGANAFHPGTEPLGLHAVIRRLDSEPIDALRRRGKQVNVWTCNDKAQMRQLIAAGVTGLISDYPNRVREVLDETFAPTS</sequence>
<protein>
    <submittedName>
        <fullName evidence="2">Glycerophosphoryl diester phosphodiesterase</fullName>
    </submittedName>
</protein>
<dbReference type="eggNOG" id="COG0584">
    <property type="taxonomic scope" value="Bacteria"/>
</dbReference>
<dbReference type="STRING" id="686340.Metal_0259"/>
<evidence type="ECO:0000259" key="1">
    <source>
        <dbReference type="PROSITE" id="PS51704"/>
    </source>
</evidence>
<evidence type="ECO:0000313" key="2">
    <source>
        <dbReference type="EMBL" id="EIC28122.1"/>
    </source>
</evidence>
<reference evidence="2 3" key="1">
    <citation type="journal article" date="2013" name="Genome Announc.">
        <title>Genome Sequence of the Obligate Gammaproteobacterial Methanotroph Methylomicrobium album Strain BG8.</title>
        <authorList>
            <person name="Kits K.D."/>
            <person name="Kalyuzhnaya M.G."/>
            <person name="Klotz M.G."/>
            <person name="Jetten M.S."/>
            <person name="Op den Camp H.J."/>
            <person name="Vuilleumier S."/>
            <person name="Bringel F."/>
            <person name="Dispirito A.A."/>
            <person name="Murrell J.C."/>
            <person name="Bruce D."/>
            <person name="Cheng J.F."/>
            <person name="Copeland A."/>
            <person name="Goodwin L."/>
            <person name="Hauser L."/>
            <person name="Lajus A."/>
            <person name="Land M.L."/>
            <person name="Lapidus A."/>
            <person name="Lucas S."/>
            <person name="Medigue C."/>
            <person name="Pitluck S."/>
            <person name="Woyke T."/>
            <person name="Zeytun A."/>
            <person name="Stein L.Y."/>
        </authorList>
    </citation>
    <scope>NUCLEOTIDE SEQUENCE [LARGE SCALE GENOMIC DNA]</scope>
    <source>
        <strain evidence="2 3">BG8</strain>
    </source>
</reference>
<dbReference type="Proteomes" id="UP000005090">
    <property type="component" value="Chromosome"/>
</dbReference>
<dbReference type="PROSITE" id="PS50007">
    <property type="entry name" value="PIPLC_X_DOMAIN"/>
    <property type="match status" value="1"/>
</dbReference>
<dbReference type="Pfam" id="PF03009">
    <property type="entry name" value="GDPD"/>
    <property type="match status" value="1"/>
</dbReference>
<gene>
    <name evidence="2" type="ORF">Metal_0259</name>
</gene>
<dbReference type="PANTHER" id="PTHR46211">
    <property type="entry name" value="GLYCEROPHOSPHORYL DIESTER PHOSPHODIESTERASE"/>
    <property type="match status" value="1"/>
</dbReference>
<name>H8GLC3_METAL</name>
<dbReference type="Gene3D" id="3.20.20.190">
    <property type="entry name" value="Phosphatidylinositol (PI) phosphodiesterase"/>
    <property type="match status" value="1"/>
</dbReference>
<dbReference type="PROSITE" id="PS51704">
    <property type="entry name" value="GP_PDE"/>
    <property type="match status" value="1"/>
</dbReference>
<dbReference type="SUPFAM" id="SSF51695">
    <property type="entry name" value="PLC-like phosphodiesterases"/>
    <property type="match status" value="1"/>
</dbReference>
<dbReference type="InterPro" id="IPR017946">
    <property type="entry name" value="PLC-like_Pdiesterase_TIM-brl"/>
</dbReference>
<dbReference type="AlphaFoldDB" id="H8GLC3"/>